<feature type="transmembrane region" description="Helical" evidence="1">
    <location>
        <begin position="20"/>
        <end position="40"/>
    </location>
</feature>
<gene>
    <name evidence="2" type="ORF">BMW23_0689</name>
</gene>
<sequence>MESINPLAELTYMKGGFDNMTQTINIIILVLILAIIYFVYRFYQEYKNGLNNPVVQILNEQQSIPEIPEQKIKININNDNDNNNNNNNNRLNPLREYDYRALYDPLVAPRRRDDSNLPVLPLPTRGYPIAFKKMGILIDKTAPNDDKYKILLLMGRTIYPNSNSYEYYVTENTPHSAIKFDINKTRELQTDDTVNVKELNKDYTVIMDKMLGYSYDPYIY</sequence>
<keyword evidence="3" id="KW-1185">Reference proteome</keyword>
<protein>
    <submittedName>
        <fullName evidence="2">Uncharacterized protein</fullName>
    </submittedName>
</protein>
<evidence type="ECO:0000313" key="2">
    <source>
        <dbReference type="EMBL" id="ATZ80735.1"/>
    </source>
</evidence>
<accession>A0A2H4UV71</accession>
<name>A0A2H4UV71_9VIRU</name>
<dbReference type="EMBL" id="MF782455">
    <property type="protein sequence ID" value="ATZ80735.1"/>
    <property type="molecule type" value="Genomic_DNA"/>
</dbReference>
<keyword evidence="1" id="KW-0812">Transmembrane</keyword>
<proteinExistence type="predicted"/>
<dbReference type="Proteomes" id="UP000240325">
    <property type="component" value="Segment"/>
</dbReference>
<evidence type="ECO:0000313" key="3">
    <source>
        <dbReference type="Proteomes" id="UP000240325"/>
    </source>
</evidence>
<keyword evidence="1" id="KW-0472">Membrane</keyword>
<evidence type="ECO:0000256" key="1">
    <source>
        <dbReference type="SAM" id="Phobius"/>
    </source>
</evidence>
<keyword evidence="1" id="KW-1133">Transmembrane helix</keyword>
<dbReference type="InterPro" id="IPR043929">
    <property type="entry name" value="DUF5755"/>
</dbReference>
<organism evidence="2">
    <name type="scientific">Bodo saltans virus</name>
    <dbReference type="NCBI Taxonomy" id="2024608"/>
    <lineage>
        <taxon>Viruses</taxon>
        <taxon>Varidnaviria</taxon>
        <taxon>Bamfordvirae</taxon>
        <taxon>Nucleocytoviricota</taxon>
        <taxon>Megaviricetes</taxon>
        <taxon>Imitervirales</taxon>
        <taxon>Mimiviridae</taxon>
        <taxon>Klosneuvirinae</taxon>
        <taxon>Theiavirus</taxon>
        <taxon>Theiavirus salishense</taxon>
    </lineage>
</organism>
<reference evidence="2" key="1">
    <citation type="journal article" date="2017" name="Elife">
        <title>The kinetoplastid-infecting Bodo saltans virus (BsV), a window into the most abundant giant viruses in the sea.</title>
        <authorList>
            <person name="Deeg C.M."/>
            <person name="Chow C.-E.T."/>
            <person name="Suttle C.A."/>
        </authorList>
    </citation>
    <scope>NUCLEOTIDE SEQUENCE</scope>
    <source>
        <strain evidence="2">NG1</strain>
    </source>
</reference>
<dbReference type="Pfam" id="PF19059">
    <property type="entry name" value="DUF5755"/>
    <property type="match status" value="1"/>
</dbReference>